<dbReference type="InterPro" id="IPR006186">
    <property type="entry name" value="Ser/Thr-sp_prot-phosphatase"/>
</dbReference>
<evidence type="ECO:0000256" key="11">
    <source>
        <dbReference type="ARBA" id="ARBA00047761"/>
    </source>
</evidence>
<dbReference type="Proteomes" id="UP000030690">
    <property type="component" value="Unassembled WGS sequence"/>
</dbReference>
<dbReference type="OrthoDB" id="309851at2759"/>
<reference evidence="16 17" key="2">
    <citation type="submission" date="2013-02" db="EMBL/GenBank/DDBJ databases">
        <title>The Genome Sequence of Plasmodium falciparum Vietnam Oak-Knoll (FVO).</title>
        <authorList>
            <consortium name="The Broad Institute Genome Sequencing Platform"/>
            <consortium name="The Broad Institute Genome Sequencing Center for Infectious Disease"/>
            <person name="Neafsey D."/>
            <person name="Cheeseman I."/>
            <person name="Volkman S."/>
            <person name="Adams J."/>
            <person name="Walker B."/>
            <person name="Young S.K."/>
            <person name="Zeng Q."/>
            <person name="Gargeya S."/>
            <person name="Fitzgerald M."/>
            <person name="Haas B."/>
            <person name="Abouelleil A."/>
            <person name="Alvarado L."/>
            <person name="Arachchi H.M."/>
            <person name="Berlin A.M."/>
            <person name="Chapman S.B."/>
            <person name="Dewar J."/>
            <person name="Goldberg J."/>
            <person name="Griggs A."/>
            <person name="Gujja S."/>
            <person name="Hansen M."/>
            <person name="Howarth C."/>
            <person name="Imamovic A."/>
            <person name="Larimer J."/>
            <person name="McCowan C."/>
            <person name="Murphy C."/>
            <person name="Neiman D."/>
            <person name="Pearson M."/>
            <person name="Priest M."/>
            <person name="Roberts A."/>
            <person name="Saif S."/>
            <person name="Shea T."/>
            <person name="Sisk P."/>
            <person name="Sykes S."/>
            <person name="Wortman J."/>
            <person name="Nusbaum C."/>
            <person name="Birren B."/>
        </authorList>
    </citation>
    <scope>NUCLEOTIDE SEQUENCE [LARGE SCALE GENOMIC DNA]</scope>
    <source>
        <strain evidence="17">Vietnam Oak-Knoll (FVO)</strain>
    </source>
</reference>
<protein>
    <recommendedName>
        <fullName evidence="13">Serine/threonine-protein phosphatase</fullName>
        <ecNumber evidence="13">3.1.3.16</ecNumber>
    </recommendedName>
</protein>
<dbReference type="FunFam" id="2.120.10.80:FF:000077">
    <property type="entry name" value="Serine/threonine-protein phosphatase"/>
    <property type="match status" value="1"/>
</dbReference>
<dbReference type="InterPro" id="IPR029052">
    <property type="entry name" value="Metallo-depent_PP-like"/>
</dbReference>
<evidence type="ECO:0000256" key="1">
    <source>
        <dbReference type="ARBA" id="ARBA00001936"/>
    </source>
</evidence>
<evidence type="ECO:0000256" key="4">
    <source>
        <dbReference type="ARBA" id="ARBA00022441"/>
    </source>
</evidence>
<dbReference type="InterPro" id="IPR011043">
    <property type="entry name" value="Gal_Oxase/kelch_b-propeller"/>
</dbReference>
<dbReference type="InterPro" id="IPR012391">
    <property type="entry name" value="Ser/Thr_prot_Pase_BSU1"/>
</dbReference>
<comment type="similarity">
    <text evidence="3">Belongs to the PPP phosphatase family. BSU subfamily.</text>
</comment>
<keyword evidence="6" id="KW-0677">Repeat</keyword>
<dbReference type="Gene3D" id="3.60.21.10">
    <property type="match status" value="1"/>
</dbReference>
<evidence type="ECO:0000256" key="7">
    <source>
        <dbReference type="ARBA" id="ARBA00022801"/>
    </source>
</evidence>
<sequence>MNNGSFKETSVCRKEKQKGDIPAPRFGHTATYLGNNKVAIFGGAIGDAGKYNITDDIYLYDLTQNKWKKLITENTPSARAAHAAACVDEQQLVIYGGATGGGSLSLDDLYILDLRKEQKYTWMTVPTKGVTPGRRYGHVMVYSKPNLIVFGGNDGQNTLNDVWYMHVEMPPFEWVRVIIPNTCKVPPQRVYHSADMCKEGPASGMIVIFGGRSAENKSLDDTWGLRQHRDGRWDWVEAPIKKGSPPEARYQHTSVFIGSKIFILGGRNDNGCAVPLSTALYNTETIEWVTLPSISKFRHTSWVYKYTIYTFGGFSHQTQQYPTNELECLECFNLLSSLNSLDSEKKKSIKQSSLKQKQLTNDNLKHSSSDLRNVNSYNLNSQDVINTQQHNISTNNQFNVSNELYDLKNNASICNTLANVPIVPNVQNVPNVPNVPNTHYRNMFDTSSNSSVFRLSNRPMSNKIRLSAHAHAVQENGSDFAFLVRKISIDKLEEEGRKINNGVLCTPVNYISEFKNTVYDKIITTLLNPNITQFEIQYNHNSESIFIIPWANISVLCSIVIDIFKQEDMVLKLRAPIKIYGDIHGQYYDLMRMFQLYKCPVEEDLGEKLNAIGDIDSNDYLFLGDYVDRGSNSLEVICLLFALKCKYPKQIHLIRGNHEDVAINSLYGFQEECKRRLKEDVTDKDSCWYQINQVFEWLPIGAIVEDKILCVHGGIGKSINQISDISQLKRPLVVSQVPQNLNEQKVTDLLWSDPTDNDSILGTIPNDIRDPDGTGHIVKYGPDRVHKFLEENDLQLIIRAHECVMDGFERFAGGKLITLFSATNYCNSHKNAGALLFIRRDLTVIPKLIYPAKDEVRFFNTWDTKMTELRPPTPPRNQPKMRELNFGAP</sequence>
<dbReference type="PROSITE" id="PS00125">
    <property type="entry name" value="SER_THR_PHOSPHATASE"/>
    <property type="match status" value="1"/>
</dbReference>
<evidence type="ECO:0000256" key="2">
    <source>
        <dbReference type="ARBA" id="ARBA00004123"/>
    </source>
</evidence>
<dbReference type="Pfam" id="PF24681">
    <property type="entry name" value="Kelch_KLHDC2_KLHL20_DRC7"/>
    <property type="match status" value="1"/>
</dbReference>
<evidence type="ECO:0000256" key="8">
    <source>
        <dbReference type="ARBA" id="ARBA00022912"/>
    </source>
</evidence>
<keyword evidence="8" id="KW-0904">Protein phosphatase</keyword>
<dbReference type="SUPFAM" id="SSF50965">
    <property type="entry name" value="Galactose oxidase, central domain"/>
    <property type="match status" value="1"/>
</dbReference>
<dbReference type="GO" id="GO:0009742">
    <property type="term" value="P:brassinosteroid mediated signaling pathway"/>
    <property type="evidence" value="ECO:0007669"/>
    <property type="project" value="InterPro"/>
</dbReference>
<dbReference type="PIRSF" id="PIRSF036363">
    <property type="entry name" value="PPP_BSU1"/>
    <property type="match status" value="1"/>
</dbReference>
<keyword evidence="9" id="KW-0464">Manganese</keyword>
<dbReference type="PANTHER" id="PTHR46422">
    <property type="entry name" value="SERINE/THREONINE-PROTEIN PHOSPHATASE BSL3"/>
    <property type="match status" value="1"/>
</dbReference>
<dbReference type="InterPro" id="IPR041758">
    <property type="entry name" value="MPP_BSL_C"/>
</dbReference>
<keyword evidence="7 13" id="KW-0378">Hydrolase</keyword>
<dbReference type="GO" id="GO:0005634">
    <property type="term" value="C:nucleus"/>
    <property type="evidence" value="ECO:0007669"/>
    <property type="project" value="UniProtKB-SubCell"/>
</dbReference>
<evidence type="ECO:0000256" key="14">
    <source>
        <dbReference type="SAM" id="MobiDB-lite"/>
    </source>
</evidence>
<dbReference type="GO" id="GO:0046872">
    <property type="term" value="F:metal ion binding"/>
    <property type="evidence" value="ECO:0007669"/>
    <property type="project" value="UniProtKB-KW"/>
</dbReference>
<dbReference type="GO" id="GO:0004722">
    <property type="term" value="F:protein serine/threonine phosphatase activity"/>
    <property type="evidence" value="ECO:0007669"/>
    <property type="project" value="UniProtKB-EC"/>
</dbReference>
<keyword evidence="5" id="KW-0479">Metal-binding</keyword>
<comment type="catalytic activity">
    <reaction evidence="12 13">
        <text>O-phospho-L-threonyl-[protein] + H2O = L-threonyl-[protein] + phosphate</text>
        <dbReference type="Rhea" id="RHEA:47004"/>
        <dbReference type="Rhea" id="RHEA-COMP:11060"/>
        <dbReference type="Rhea" id="RHEA-COMP:11605"/>
        <dbReference type="ChEBI" id="CHEBI:15377"/>
        <dbReference type="ChEBI" id="CHEBI:30013"/>
        <dbReference type="ChEBI" id="CHEBI:43474"/>
        <dbReference type="ChEBI" id="CHEBI:61977"/>
        <dbReference type="EC" id="3.1.3.16"/>
    </reaction>
</comment>
<dbReference type="Pfam" id="PF00149">
    <property type="entry name" value="Metallophos"/>
    <property type="match status" value="1"/>
</dbReference>
<evidence type="ECO:0000256" key="3">
    <source>
        <dbReference type="ARBA" id="ARBA00005671"/>
    </source>
</evidence>
<dbReference type="EC" id="3.1.3.16" evidence="13"/>
<evidence type="ECO:0000313" key="17">
    <source>
        <dbReference type="Proteomes" id="UP000030690"/>
    </source>
</evidence>
<dbReference type="FunFam" id="2.120.10.80:FF:000111">
    <property type="entry name" value="Serine/threonine-protein phosphatase"/>
    <property type="match status" value="1"/>
</dbReference>
<dbReference type="AlphaFoldDB" id="A0A024UZ34"/>
<evidence type="ECO:0000256" key="6">
    <source>
        <dbReference type="ARBA" id="ARBA00022737"/>
    </source>
</evidence>
<dbReference type="SUPFAM" id="SSF56300">
    <property type="entry name" value="Metallo-dependent phosphatases"/>
    <property type="match status" value="1"/>
</dbReference>
<dbReference type="GO" id="GO:0005886">
    <property type="term" value="C:plasma membrane"/>
    <property type="evidence" value="ECO:0007669"/>
    <property type="project" value="UniProtKB-ARBA"/>
</dbReference>
<organism evidence="16 17">
    <name type="scientific">Plasmodium falciparum Vietnam Oak-Knoll</name>
    <name type="common">FVO</name>
    <dbReference type="NCBI Taxonomy" id="1036723"/>
    <lineage>
        <taxon>Eukaryota</taxon>
        <taxon>Sar</taxon>
        <taxon>Alveolata</taxon>
        <taxon>Apicomplexa</taxon>
        <taxon>Aconoidasida</taxon>
        <taxon>Haemosporida</taxon>
        <taxon>Plasmodiidae</taxon>
        <taxon>Plasmodium</taxon>
        <taxon>Plasmodium (Laverania)</taxon>
    </lineage>
</organism>
<dbReference type="InterPro" id="IPR004843">
    <property type="entry name" value="Calcineurin-like_PHP"/>
</dbReference>
<dbReference type="PANTHER" id="PTHR46422:SF4">
    <property type="entry name" value="SERINE_THREONINE-PROTEIN PHOSPHATASE BSL3"/>
    <property type="match status" value="1"/>
</dbReference>
<evidence type="ECO:0000259" key="15">
    <source>
        <dbReference type="PROSITE" id="PS00125"/>
    </source>
</evidence>
<accession>A0A024UZ34</accession>
<dbReference type="InterPro" id="IPR011498">
    <property type="entry name" value="Kelch_2"/>
</dbReference>
<name>A0A024UZ34_PLAFA</name>
<evidence type="ECO:0000313" key="16">
    <source>
        <dbReference type="EMBL" id="ETW15851.1"/>
    </source>
</evidence>
<dbReference type="CDD" id="cd07419">
    <property type="entry name" value="MPP_Bsu1_C"/>
    <property type="match status" value="1"/>
</dbReference>
<comment type="cofactor">
    <cofactor evidence="1">
        <name>Mn(2+)</name>
        <dbReference type="ChEBI" id="CHEBI:29035"/>
    </cofactor>
</comment>
<dbReference type="Pfam" id="PF07646">
    <property type="entry name" value="Kelch_2"/>
    <property type="match status" value="1"/>
</dbReference>
<evidence type="ECO:0000256" key="5">
    <source>
        <dbReference type="ARBA" id="ARBA00022723"/>
    </source>
</evidence>
<feature type="compositionally biased region" description="Basic and acidic residues" evidence="14">
    <location>
        <begin position="10"/>
        <end position="19"/>
    </location>
</feature>
<feature type="region of interest" description="Disordered" evidence="14">
    <location>
        <begin position="869"/>
        <end position="889"/>
    </location>
</feature>
<evidence type="ECO:0000256" key="9">
    <source>
        <dbReference type="ARBA" id="ARBA00023211"/>
    </source>
</evidence>
<evidence type="ECO:0000256" key="12">
    <source>
        <dbReference type="ARBA" id="ARBA00048336"/>
    </source>
</evidence>
<dbReference type="SUPFAM" id="SSF117281">
    <property type="entry name" value="Kelch motif"/>
    <property type="match status" value="1"/>
</dbReference>
<gene>
    <name evidence="16" type="ORF">PFFVO_05302</name>
</gene>
<dbReference type="Gene3D" id="2.120.10.80">
    <property type="entry name" value="Kelch-type beta propeller"/>
    <property type="match status" value="2"/>
</dbReference>
<feature type="domain" description="Serine/threonine specific protein phosphatases" evidence="15">
    <location>
        <begin position="654"/>
        <end position="659"/>
    </location>
</feature>
<feature type="region of interest" description="Disordered" evidence="14">
    <location>
        <begin position="1"/>
        <end position="23"/>
    </location>
</feature>
<keyword evidence="10" id="KW-0539">Nucleus</keyword>
<reference evidence="16 17" key="1">
    <citation type="submission" date="2013-02" db="EMBL/GenBank/DDBJ databases">
        <title>The Genome Annotation of Plasmodium falciparum Vietnam Oak-Knoll (FVO).</title>
        <authorList>
            <consortium name="The Broad Institute Genome Sequencing Platform"/>
            <consortium name="The Broad Institute Genome Sequencing Center for Infectious Disease"/>
            <person name="Neafsey D."/>
            <person name="Hoffman S."/>
            <person name="Volkman S."/>
            <person name="Rosenthal P."/>
            <person name="Walker B."/>
            <person name="Young S.K."/>
            <person name="Zeng Q."/>
            <person name="Gargeya S."/>
            <person name="Fitzgerald M."/>
            <person name="Haas B."/>
            <person name="Abouelleil A."/>
            <person name="Allen A.W."/>
            <person name="Alvarado L."/>
            <person name="Arachchi H.M."/>
            <person name="Berlin A.M."/>
            <person name="Chapman S.B."/>
            <person name="Gainer-Dewar J."/>
            <person name="Goldberg J."/>
            <person name="Griggs A."/>
            <person name="Gujja S."/>
            <person name="Hansen M."/>
            <person name="Howarth C."/>
            <person name="Imamovic A."/>
            <person name="Ireland A."/>
            <person name="Larimer J."/>
            <person name="McCowan C."/>
            <person name="Murphy C."/>
            <person name="Pearson M."/>
            <person name="Poon T.W."/>
            <person name="Priest M."/>
            <person name="Roberts A."/>
            <person name="Saif S."/>
            <person name="Shea T."/>
            <person name="Sisk P."/>
            <person name="Sykes S."/>
            <person name="Wortman J."/>
            <person name="Nusbaum C."/>
            <person name="Birren B."/>
        </authorList>
    </citation>
    <scope>NUCLEOTIDE SEQUENCE [LARGE SCALE GENOMIC DNA]</scope>
    <source>
        <strain evidence="17">Vietnam Oak-Knoll (FVO)</strain>
    </source>
</reference>
<dbReference type="InterPro" id="IPR015915">
    <property type="entry name" value="Kelch-typ_b-propeller"/>
</dbReference>
<comment type="catalytic activity">
    <reaction evidence="11">
        <text>O-phospho-L-seryl-[protein] + H2O = L-seryl-[protein] + phosphate</text>
        <dbReference type="Rhea" id="RHEA:20629"/>
        <dbReference type="Rhea" id="RHEA-COMP:9863"/>
        <dbReference type="Rhea" id="RHEA-COMP:11604"/>
        <dbReference type="ChEBI" id="CHEBI:15377"/>
        <dbReference type="ChEBI" id="CHEBI:29999"/>
        <dbReference type="ChEBI" id="CHEBI:43474"/>
        <dbReference type="ChEBI" id="CHEBI:83421"/>
        <dbReference type="EC" id="3.1.3.16"/>
    </reaction>
</comment>
<dbReference type="EMBL" id="KI925153">
    <property type="protein sequence ID" value="ETW15851.1"/>
    <property type="molecule type" value="Genomic_DNA"/>
</dbReference>
<dbReference type="PRINTS" id="PR00114">
    <property type="entry name" value="STPHPHTASE"/>
</dbReference>
<dbReference type="SMR" id="A0A024UZ34"/>
<dbReference type="FunFam" id="3.60.21.10:FF:000008">
    <property type="entry name" value="Serine/threonine-protein phosphatase"/>
    <property type="match status" value="1"/>
</dbReference>
<evidence type="ECO:0000256" key="13">
    <source>
        <dbReference type="RuleBase" id="RU004273"/>
    </source>
</evidence>
<dbReference type="SMART" id="SM00156">
    <property type="entry name" value="PP2Ac"/>
    <property type="match status" value="1"/>
</dbReference>
<keyword evidence="4" id="KW-0880">Kelch repeat</keyword>
<comment type="subcellular location">
    <subcellularLocation>
        <location evidence="2">Nucleus</location>
    </subcellularLocation>
</comment>
<proteinExistence type="inferred from homology"/>
<evidence type="ECO:0000256" key="10">
    <source>
        <dbReference type="ARBA" id="ARBA00023242"/>
    </source>
</evidence>